<feature type="domain" description="GED" evidence="3">
    <location>
        <begin position="605"/>
        <end position="697"/>
    </location>
</feature>
<gene>
    <name evidence="5" type="ORF">WJX72_010489</name>
</gene>
<comment type="caution">
    <text evidence="5">The sequence shown here is derived from an EMBL/GenBank/DDBJ whole genome shotgun (WGS) entry which is preliminary data.</text>
</comment>
<reference evidence="5 6" key="1">
    <citation type="journal article" date="2024" name="Nat. Commun.">
        <title>Phylogenomics reveals the evolutionary origins of lichenization in chlorophyte algae.</title>
        <authorList>
            <person name="Puginier C."/>
            <person name="Libourel C."/>
            <person name="Otte J."/>
            <person name="Skaloud P."/>
            <person name="Haon M."/>
            <person name="Grisel S."/>
            <person name="Petersen M."/>
            <person name="Berrin J.G."/>
            <person name="Delaux P.M."/>
            <person name="Dal Grande F."/>
            <person name="Keller J."/>
        </authorList>
    </citation>
    <scope>NUCLEOTIDE SEQUENCE [LARGE SCALE GENOMIC DNA]</scope>
    <source>
        <strain evidence="5 6">SAG 2043</strain>
    </source>
</reference>
<keyword evidence="1" id="KW-0547">Nucleotide-binding</keyword>
<dbReference type="SUPFAM" id="SSF52540">
    <property type="entry name" value="P-loop containing nucleoside triphosphate hydrolases"/>
    <property type="match status" value="1"/>
</dbReference>
<evidence type="ECO:0000313" key="6">
    <source>
        <dbReference type="Proteomes" id="UP001489004"/>
    </source>
</evidence>
<evidence type="ECO:0000259" key="4">
    <source>
        <dbReference type="PROSITE" id="PS51718"/>
    </source>
</evidence>
<dbReference type="SMART" id="SM00053">
    <property type="entry name" value="DYNc"/>
    <property type="match status" value="1"/>
</dbReference>
<dbReference type="PROSITE" id="PS51718">
    <property type="entry name" value="G_DYNAMIN_2"/>
    <property type="match status" value="1"/>
</dbReference>
<dbReference type="GO" id="GO:0005737">
    <property type="term" value="C:cytoplasm"/>
    <property type="evidence" value="ECO:0007669"/>
    <property type="project" value="TreeGrafter"/>
</dbReference>
<proteinExistence type="predicted"/>
<feature type="domain" description="Dynamin-type G" evidence="4">
    <location>
        <begin position="63"/>
        <end position="336"/>
    </location>
</feature>
<evidence type="ECO:0000313" key="5">
    <source>
        <dbReference type="EMBL" id="KAK9810425.1"/>
    </source>
</evidence>
<name>A0AAW1PPS7_9CHLO</name>
<dbReference type="Pfam" id="PF02212">
    <property type="entry name" value="GED"/>
    <property type="match status" value="1"/>
</dbReference>
<protein>
    <submittedName>
        <fullName evidence="5">Uncharacterized protein</fullName>
    </submittedName>
</protein>
<dbReference type="InterPro" id="IPR045063">
    <property type="entry name" value="Dynamin_N"/>
</dbReference>
<dbReference type="PANTHER" id="PTHR11566">
    <property type="entry name" value="DYNAMIN"/>
    <property type="match status" value="1"/>
</dbReference>
<dbReference type="GO" id="GO:0005525">
    <property type="term" value="F:GTP binding"/>
    <property type="evidence" value="ECO:0007669"/>
    <property type="project" value="InterPro"/>
</dbReference>
<dbReference type="Proteomes" id="UP001489004">
    <property type="component" value="Unassembled WGS sequence"/>
</dbReference>
<dbReference type="CDD" id="cd08771">
    <property type="entry name" value="DLP_1"/>
    <property type="match status" value="1"/>
</dbReference>
<dbReference type="PROSITE" id="PS51388">
    <property type="entry name" value="GED"/>
    <property type="match status" value="1"/>
</dbReference>
<evidence type="ECO:0000256" key="2">
    <source>
        <dbReference type="ARBA" id="ARBA00023134"/>
    </source>
</evidence>
<dbReference type="InterPro" id="IPR030381">
    <property type="entry name" value="G_DYNAMIN_dom"/>
</dbReference>
<dbReference type="InterPro" id="IPR000375">
    <property type="entry name" value="Dynamin_stalk"/>
</dbReference>
<dbReference type="Gene3D" id="3.40.50.300">
    <property type="entry name" value="P-loop containing nucleotide triphosphate hydrolases"/>
    <property type="match status" value="1"/>
</dbReference>
<dbReference type="GO" id="GO:0005874">
    <property type="term" value="C:microtubule"/>
    <property type="evidence" value="ECO:0007669"/>
    <property type="project" value="TreeGrafter"/>
</dbReference>
<dbReference type="InterPro" id="IPR020850">
    <property type="entry name" value="GED_dom"/>
</dbReference>
<dbReference type="AlphaFoldDB" id="A0AAW1PPS7"/>
<dbReference type="InterPro" id="IPR003130">
    <property type="entry name" value="GED"/>
</dbReference>
<dbReference type="Pfam" id="PF00350">
    <property type="entry name" value="Dynamin_N"/>
    <property type="match status" value="1"/>
</dbReference>
<dbReference type="GO" id="GO:0003924">
    <property type="term" value="F:GTPase activity"/>
    <property type="evidence" value="ECO:0007669"/>
    <property type="project" value="InterPro"/>
</dbReference>
<dbReference type="Pfam" id="PF01031">
    <property type="entry name" value="Dynamin_M"/>
    <property type="match status" value="1"/>
</dbReference>
<dbReference type="SMART" id="SM00302">
    <property type="entry name" value="GED"/>
    <property type="match status" value="1"/>
</dbReference>
<dbReference type="InterPro" id="IPR022812">
    <property type="entry name" value="Dynamin"/>
</dbReference>
<evidence type="ECO:0000259" key="3">
    <source>
        <dbReference type="PROSITE" id="PS51388"/>
    </source>
</evidence>
<dbReference type="FunFam" id="3.40.50.300:FF:001027">
    <property type="entry name" value="dynamin-related protein 3A"/>
    <property type="match status" value="1"/>
</dbReference>
<dbReference type="PRINTS" id="PR00195">
    <property type="entry name" value="DYNAMIN"/>
</dbReference>
<accession>A0AAW1PPS7</accession>
<dbReference type="EMBL" id="JALJOR010000010">
    <property type="protein sequence ID" value="KAK9810425.1"/>
    <property type="molecule type" value="Genomic_DNA"/>
</dbReference>
<dbReference type="PANTHER" id="PTHR11566:SF21">
    <property type="entry name" value="DYNAMIN RELATED PROTEIN 1, ISOFORM A"/>
    <property type="match status" value="1"/>
</dbReference>
<sequence>MPAVSAAAVASYADGVFLLAHGSHAEAEAPKDTQQPAFLDGIIGVINTLQDIFAQLPDCPGRKVELPQIAVVGSQSSGKSSVLESLVARDFLPRSKDICTRRPLVLQLVRDTSTAEHAEFLHQPGKVYTNFDDVRKEIVADTDRIVGSKWGVSSKPIHLKIHSPHVLTMTLIDLPGVTKVAVGDQPSNIEEVLTDMVLEFISKESCIILAVSAGNSDVANSDALKLAQQVDPEGKRTLGVLTKLDIMDEGTDVRSCLLGEEDPRLRLGFVGLVNRSQQDINAAKGVKQALESEASWFRDSPKAKAYRDIHSTCCGTQVLAKKLNKLLGEHIWAMLPNLQADIASQLRTATAELELFGSYDATTCEGQGAVVRKLLTRFEREFASAIDGDIGQSDEHLTGGARIANQLRMFRGHLASEVTRQCHSFSDDKLHHIIHNVYGVEGFMLIAEKAFRKVTPAIVRELEHPCQECARLIFEELGQLMQGCLDKGCLDKVTLLQRFPVMRAQLLAAGEQCLQAALAPTEDLIHRLILMEAGYINTEHPNFLGGQEAARRAAEVLDKGRKHEGKNHQIRQYIDLFTQGGAADHVPRQAAIVKLDMSQVDKLSLETTRLCLDSYCNIVCANLQDSVPKAVIQFLVNEVKTEKLGEALNSQLNRQELFGELLQEDDHVVQRRKHVSKFAPFHGSSRPAPRRVRAAVPLASDGLYAPPHNTLASVPSTPFTLFVAASPPL</sequence>
<dbReference type="InterPro" id="IPR001401">
    <property type="entry name" value="Dynamin_GTPase"/>
</dbReference>
<dbReference type="GO" id="GO:0008017">
    <property type="term" value="F:microtubule binding"/>
    <property type="evidence" value="ECO:0007669"/>
    <property type="project" value="TreeGrafter"/>
</dbReference>
<keyword evidence="2" id="KW-0342">GTP-binding</keyword>
<organism evidence="5 6">
    <name type="scientific">[Myrmecia] bisecta</name>
    <dbReference type="NCBI Taxonomy" id="41462"/>
    <lineage>
        <taxon>Eukaryota</taxon>
        <taxon>Viridiplantae</taxon>
        <taxon>Chlorophyta</taxon>
        <taxon>core chlorophytes</taxon>
        <taxon>Trebouxiophyceae</taxon>
        <taxon>Trebouxiales</taxon>
        <taxon>Trebouxiaceae</taxon>
        <taxon>Myrmecia</taxon>
    </lineage>
</organism>
<dbReference type="Gene3D" id="1.20.120.1240">
    <property type="entry name" value="Dynamin, middle domain"/>
    <property type="match status" value="1"/>
</dbReference>
<evidence type="ECO:0000256" key="1">
    <source>
        <dbReference type="ARBA" id="ARBA00022741"/>
    </source>
</evidence>
<dbReference type="InterPro" id="IPR027417">
    <property type="entry name" value="P-loop_NTPase"/>
</dbReference>
<keyword evidence="6" id="KW-1185">Reference proteome</keyword>
<dbReference type="GO" id="GO:0016020">
    <property type="term" value="C:membrane"/>
    <property type="evidence" value="ECO:0007669"/>
    <property type="project" value="TreeGrafter"/>
</dbReference>